<dbReference type="InterPro" id="IPR029058">
    <property type="entry name" value="AB_hydrolase_fold"/>
</dbReference>
<dbReference type="EC" id="3.1.-.-" evidence="3"/>
<dbReference type="Gene3D" id="3.40.50.1820">
    <property type="entry name" value="alpha/beta hydrolase"/>
    <property type="match status" value="1"/>
</dbReference>
<feature type="compositionally biased region" description="Low complexity" evidence="1">
    <location>
        <begin position="73"/>
        <end position="88"/>
    </location>
</feature>
<evidence type="ECO:0000256" key="1">
    <source>
        <dbReference type="SAM" id="MobiDB-lite"/>
    </source>
</evidence>
<accession>A0ABW3G7A4</accession>
<organism evidence="3 4">
    <name type="scientific">Williamsia deligens</name>
    <dbReference type="NCBI Taxonomy" id="321325"/>
    <lineage>
        <taxon>Bacteria</taxon>
        <taxon>Bacillati</taxon>
        <taxon>Actinomycetota</taxon>
        <taxon>Actinomycetes</taxon>
        <taxon>Mycobacteriales</taxon>
        <taxon>Nocardiaceae</taxon>
        <taxon>Williamsia</taxon>
    </lineage>
</organism>
<dbReference type="EMBL" id="JBHTIL010000001">
    <property type="protein sequence ID" value="MFD0926469.1"/>
    <property type="molecule type" value="Genomic_DNA"/>
</dbReference>
<evidence type="ECO:0000259" key="2">
    <source>
        <dbReference type="Pfam" id="PF01738"/>
    </source>
</evidence>
<sequence length="316" mass="31949">MAEFTRYIAEEIALDHADGMFGRREAMRRLGLLGLSATVASSVLAACSTDSSDAGAPSSSASSSGGSSGGSGAATTTSSGSPDAPGASGAVATRMITFPGQRGELQGAYAAAANPRGVVLVIHENKGLTPHIASIAGRLAGAGYSALAVDLLSEEGGTSTFDDTARATAALGTISNDRFVSDEKSAIAELQRRVPGKKVGVIGFCFGGGQVWSLLASGAPQVSAAIPLYGPLPQAHDFAGSRDAAVLAVYAGLDNRVNASRGEAEASLKAAGLTYEVLTVPNVDHAFFNDTGGRYDQAAASQVWGRALGWFGQHLA</sequence>
<reference evidence="4" key="1">
    <citation type="journal article" date="2019" name="Int. J. Syst. Evol. Microbiol.">
        <title>The Global Catalogue of Microorganisms (GCM) 10K type strain sequencing project: providing services to taxonomists for standard genome sequencing and annotation.</title>
        <authorList>
            <consortium name="The Broad Institute Genomics Platform"/>
            <consortium name="The Broad Institute Genome Sequencing Center for Infectious Disease"/>
            <person name="Wu L."/>
            <person name="Ma J."/>
        </authorList>
    </citation>
    <scope>NUCLEOTIDE SEQUENCE [LARGE SCALE GENOMIC DNA]</scope>
    <source>
        <strain evidence="4">CCUG 50873</strain>
    </source>
</reference>
<dbReference type="GO" id="GO:0016787">
    <property type="term" value="F:hydrolase activity"/>
    <property type="evidence" value="ECO:0007669"/>
    <property type="project" value="UniProtKB-KW"/>
</dbReference>
<gene>
    <name evidence="3" type="ORF">ACFQ04_12065</name>
</gene>
<feature type="compositionally biased region" description="Low complexity" evidence="1">
    <location>
        <begin position="53"/>
        <end position="65"/>
    </location>
</feature>
<keyword evidence="3" id="KW-0378">Hydrolase</keyword>
<evidence type="ECO:0000313" key="4">
    <source>
        <dbReference type="Proteomes" id="UP001597068"/>
    </source>
</evidence>
<comment type="caution">
    <text evidence="3">The sequence shown here is derived from an EMBL/GenBank/DDBJ whole genome shotgun (WGS) entry which is preliminary data.</text>
</comment>
<feature type="region of interest" description="Disordered" evidence="1">
    <location>
        <begin position="53"/>
        <end position="88"/>
    </location>
</feature>
<dbReference type="Pfam" id="PF01738">
    <property type="entry name" value="DLH"/>
    <property type="match status" value="1"/>
</dbReference>
<dbReference type="PANTHER" id="PTHR46623">
    <property type="entry name" value="CARBOXYMETHYLENEBUTENOLIDASE-RELATED"/>
    <property type="match status" value="1"/>
</dbReference>
<dbReference type="Proteomes" id="UP001597068">
    <property type="component" value="Unassembled WGS sequence"/>
</dbReference>
<dbReference type="InterPro" id="IPR002925">
    <property type="entry name" value="Dienelactn_hydro"/>
</dbReference>
<keyword evidence="4" id="KW-1185">Reference proteome</keyword>
<evidence type="ECO:0000313" key="3">
    <source>
        <dbReference type="EMBL" id="MFD0926469.1"/>
    </source>
</evidence>
<dbReference type="SUPFAM" id="SSF53474">
    <property type="entry name" value="alpha/beta-Hydrolases"/>
    <property type="match status" value="1"/>
</dbReference>
<feature type="domain" description="Dienelactone hydrolase" evidence="2">
    <location>
        <begin position="112"/>
        <end position="314"/>
    </location>
</feature>
<name>A0ABW3G7A4_9NOCA</name>
<dbReference type="InterPro" id="IPR051049">
    <property type="entry name" value="Dienelactone_hydrolase-like"/>
</dbReference>
<proteinExistence type="predicted"/>
<dbReference type="PANTHER" id="PTHR46623:SF6">
    <property type="entry name" value="ALPHA_BETA-HYDROLASES SUPERFAMILY PROTEIN"/>
    <property type="match status" value="1"/>
</dbReference>
<protein>
    <submittedName>
        <fullName evidence="3">Dienelactone hydrolase family protein</fullName>
        <ecNumber evidence="3">3.1.-.-</ecNumber>
    </submittedName>
</protein>
<dbReference type="RefSeq" id="WP_253645658.1">
    <property type="nucleotide sequence ID" value="NZ_BAAAMO010000002.1"/>
</dbReference>